<evidence type="ECO:0000313" key="3">
    <source>
        <dbReference type="EMBL" id="ASC69712.1"/>
    </source>
</evidence>
<gene>
    <name evidence="3" type="ORF">XM38_006410</name>
</gene>
<dbReference type="OrthoDB" id="9797795at2"/>
<organism evidence="3 4">
    <name type="scientific">Halomicronema hongdechloris C2206</name>
    <dbReference type="NCBI Taxonomy" id="1641165"/>
    <lineage>
        <taxon>Bacteria</taxon>
        <taxon>Bacillati</taxon>
        <taxon>Cyanobacteriota</taxon>
        <taxon>Cyanophyceae</taxon>
        <taxon>Nodosilineales</taxon>
        <taxon>Nodosilineaceae</taxon>
        <taxon>Halomicronema</taxon>
    </lineage>
</organism>
<dbReference type="STRING" id="1641165.XM38_11375"/>
<dbReference type="PANTHER" id="PTHR30160:SF7">
    <property type="entry name" value="ADP-HEPTOSE--LPS HEPTOSYLTRANSFERASE 2"/>
    <property type="match status" value="1"/>
</dbReference>
<dbReference type="InterPro" id="IPR002201">
    <property type="entry name" value="Glyco_trans_9"/>
</dbReference>
<name>A0A1Z3HHB7_9CYAN</name>
<dbReference type="Gene3D" id="3.40.50.2000">
    <property type="entry name" value="Glycogen Phosphorylase B"/>
    <property type="match status" value="2"/>
</dbReference>
<dbReference type="Proteomes" id="UP000191901">
    <property type="component" value="Chromosome"/>
</dbReference>
<dbReference type="AlphaFoldDB" id="A0A1Z3HHB7"/>
<dbReference type="KEGG" id="hhg:XM38_006410"/>
<evidence type="ECO:0000256" key="2">
    <source>
        <dbReference type="ARBA" id="ARBA00022679"/>
    </source>
</evidence>
<accession>A0A1Z3HHB7</accession>
<keyword evidence="2" id="KW-0808">Transferase</keyword>
<dbReference type="PANTHER" id="PTHR30160">
    <property type="entry name" value="TETRAACYLDISACCHARIDE 4'-KINASE-RELATED"/>
    <property type="match status" value="1"/>
</dbReference>
<dbReference type="GO" id="GO:0009244">
    <property type="term" value="P:lipopolysaccharide core region biosynthetic process"/>
    <property type="evidence" value="ECO:0007669"/>
    <property type="project" value="TreeGrafter"/>
</dbReference>
<dbReference type="GO" id="GO:0005829">
    <property type="term" value="C:cytosol"/>
    <property type="evidence" value="ECO:0007669"/>
    <property type="project" value="TreeGrafter"/>
</dbReference>
<dbReference type="EMBL" id="CP021983">
    <property type="protein sequence ID" value="ASC69712.1"/>
    <property type="molecule type" value="Genomic_DNA"/>
</dbReference>
<dbReference type="RefSeq" id="WP_080809108.1">
    <property type="nucleotide sequence ID" value="NZ_CP021983.2"/>
</dbReference>
<dbReference type="Pfam" id="PF01075">
    <property type="entry name" value="Glyco_transf_9"/>
    <property type="match status" value="1"/>
</dbReference>
<evidence type="ECO:0000256" key="1">
    <source>
        <dbReference type="ARBA" id="ARBA00022676"/>
    </source>
</evidence>
<dbReference type="InterPro" id="IPR051199">
    <property type="entry name" value="LPS_LOS_Heptosyltrfase"/>
</dbReference>
<protein>
    <submittedName>
        <fullName evidence="3">Uncharacterized protein</fullName>
    </submittedName>
</protein>
<reference evidence="3 4" key="1">
    <citation type="journal article" date="2016" name="Biochim. Biophys. Acta">
        <title>Characterization of red-shifted phycobilisomes isolated from the chlorophyll f-containing cyanobacterium Halomicronema hongdechloris.</title>
        <authorList>
            <person name="Li Y."/>
            <person name="Lin Y."/>
            <person name="Garvey C.J."/>
            <person name="Birch D."/>
            <person name="Corkery R.W."/>
            <person name="Loughlin P.C."/>
            <person name="Scheer H."/>
            <person name="Willows R.D."/>
            <person name="Chen M."/>
        </authorList>
    </citation>
    <scope>NUCLEOTIDE SEQUENCE [LARGE SCALE GENOMIC DNA]</scope>
    <source>
        <strain evidence="3 4">C2206</strain>
    </source>
</reference>
<keyword evidence="4" id="KW-1185">Reference proteome</keyword>
<dbReference type="SUPFAM" id="SSF53756">
    <property type="entry name" value="UDP-Glycosyltransferase/glycogen phosphorylase"/>
    <property type="match status" value="1"/>
</dbReference>
<dbReference type="GO" id="GO:0008713">
    <property type="term" value="F:ADP-heptose-lipopolysaccharide heptosyltransferase activity"/>
    <property type="evidence" value="ECO:0007669"/>
    <property type="project" value="TreeGrafter"/>
</dbReference>
<sequence>MRVLALVPGGIDDQILFFPTLDHLKQAFPKVEIDVVTEPSAKAAYSVSKTVRETIPYTFATRNSPADWANLLGIIRDREYEVALTLTQSWSLGLLLWLSGIPTRVGYASSSNNLFLTATVPLKAQQYQAEQYHDLLKPLSLDAPCPPASLSLPQRSLDWADQQRQRSDIGNQGYVALYPGAAVSASGQDAYPVDSWRTILKDFQHRQPDLPLVVIQQPETVKIVSQLTQALSGLQVIQTDTIAQLAAILAGANLVLSTDSYPLYLAVTLNVFALGLFGENDPTHRLPAAQGDETRFIGIPSPGQTVADIAPETVLKTIWNE</sequence>
<keyword evidence="1" id="KW-0328">Glycosyltransferase</keyword>
<evidence type="ECO:0000313" key="4">
    <source>
        <dbReference type="Proteomes" id="UP000191901"/>
    </source>
</evidence>
<proteinExistence type="predicted"/>